<name>A0ABM5EXY7_9SAUR</name>
<feature type="compositionally biased region" description="Basic and acidic residues" evidence="13">
    <location>
        <begin position="75"/>
        <end position="88"/>
    </location>
</feature>
<dbReference type="InterPro" id="IPR026506">
    <property type="entry name" value="GDPGP"/>
</dbReference>
<evidence type="ECO:0000256" key="9">
    <source>
        <dbReference type="ARBA" id="ARBA00022679"/>
    </source>
</evidence>
<dbReference type="EC" id="2.7.7.78" evidence="5"/>
<feature type="region of interest" description="Disordered" evidence="13">
    <location>
        <begin position="1"/>
        <end position="123"/>
    </location>
</feature>
<feature type="compositionally biased region" description="Low complexity" evidence="13">
    <location>
        <begin position="90"/>
        <end position="99"/>
    </location>
</feature>
<feature type="domain" description="GDPGP1-like N-terminal" evidence="15">
    <location>
        <begin position="176"/>
        <end position="343"/>
    </location>
</feature>
<keyword evidence="16" id="KW-1185">Reference proteome</keyword>
<keyword evidence="10" id="KW-0548">Nucleotidyltransferase</keyword>
<evidence type="ECO:0000256" key="10">
    <source>
        <dbReference type="ARBA" id="ARBA00022695"/>
    </source>
</evidence>
<accession>A0ABM5EXY7</accession>
<dbReference type="InterPro" id="IPR058866">
    <property type="entry name" value="GDPGP1_N"/>
</dbReference>
<dbReference type="PANTHER" id="PTHR20884">
    <property type="entry name" value="GDP-D-GLUCOSE PHOSPHORYLASE 1"/>
    <property type="match status" value="1"/>
</dbReference>
<sequence>MSSGPSATSASRVPGGPPPCFSRPETSPSPGNPSRGWPRPPLPQRAGPSPRVPPLLGWGKAPCREGSTWISPSAAREERRLESRERARVRPVATAAVCAQPGLSSGPDPCQRARPPRTRPAPNLRQPAFIMAMELATPGQDLLSPASQPPEVFAYEEEDFVLQGVEWPAGHHLSPFDRVLQSGWEDRMKRGLFRYPLGDLQTRILPGTVGFVAQLNIQRGVERRRPQEIRSLQQPFDPQQFNFNQIQPAEVLFYMRRGGPPCLGGTPSPAGPACISVVINVSPLEFGHVLLVPSPALSLPQVLTPEALRFGLDAVLLSAHPGFRIGFNSLGAFASVNHLHLHGFYLNWELLVETAPCVPLLPEASLYRLQEVPAPGFVFYSEGQQLEKLTRYVVQVTDYLVKKEIAHNLFITRGARPEGPIHSEARPGIRIIVWPRRACFGAKEESAFNVALCELAGHLPIKTAQDFKDLTEACAIQIIQKYLLSNGQFARLQSDLVSLLKG</sequence>
<comment type="similarity">
    <text evidence="4">Belongs to the GDPGP1 family.</text>
</comment>
<evidence type="ECO:0000256" key="5">
    <source>
        <dbReference type="ARBA" id="ARBA00012507"/>
    </source>
</evidence>
<dbReference type="Pfam" id="PF26217">
    <property type="entry name" value="GDPGP1_N"/>
    <property type="match status" value="1"/>
</dbReference>
<dbReference type="Proteomes" id="UP001652642">
    <property type="component" value="Chromosome 12"/>
</dbReference>
<dbReference type="Pfam" id="PF26216">
    <property type="entry name" value="GDPGP1_C"/>
    <property type="match status" value="1"/>
</dbReference>
<keyword evidence="9" id="KW-0808">Transferase</keyword>
<keyword evidence="12" id="KW-0378">Hydrolase</keyword>
<feature type="domain" description="GDPGP1-like C-terminal" evidence="14">
    <location>
        <begin position="364"/>
        <end position="500"/>
    </location>
</feature>
<feature type="compositionally biased region" description="Polar residues" evidence="13">
    <location>
        <begin position="1"/>
        <end position="11"/>
    </location>
</feature>
<evidence type="ECO:0000313" key="16">
    <source>
        <dbReference type="Proteomes" id="UP001652642"/>
    </source>
</evidence>
<comment type="function">
    <text evidence="2">Specific and highly efficient GDP-D-glucose phosphorylase regulating the levels of GDP-D-glucose in cells.</text>
</comment>
<dbReference type="InterPro" id="IPR058865">
    <property type="entry name" value="GDPGP1_C"/>
</dbReference>
<protein>
    <recommendedName>
        <fullName evidence="6">GDP-D-glucose phosphorylase 1</fullName>
        <ecNumber evidence="5">2.7.7.78</ecNumber>
    </recommendedName>
</protein>
<evidence type="ECO:0000256" key="13">
    <source>
        <dbReference type="SAM" id="MobiDB-lite"/>
    </source>
</evidence>
<proteinExistence type="inferred from homology"/>
<keyword evidence="11" id="KW-0547">Nucleotide-binding</keyword>
<evidence type="ECO:0000313" key="17">
    <source>
        <dbReference type="RefSeq" id="XP_072838018.1"/>
    </source>
</evidence>
<keyword evidence="8" id="KW-0344">Guanine-nucleotide releasing factor</keyword>
<keyword evidence="7" id="KW-0963">Cytoplasm</keyword>
<comment type="catalytic activity">
    <reaction evidence="1">
        <text>GDP-alpha-D-glucose + phosphate = alpha-D-glucose 1-phosphate + GDP + H(+)</text>
        <dbReference type="Rhea" id="RHEA:30387"/>
        <dbReference type="ChEBI" id="CHEBI:15378"/>
        <dbReference type="ChEBI" id="CHEBI:43474"/>
        <dbReference type="ChEBI" id="CHEBI:58189"/>
        <dbReference type="ChEBI" id="CHEBI:58601"/>
        <dbReference type="ChEBI" id="CHEBI:62230"/>
        <dbReference type="EC" id="2.7.7.78"/>
    </reaction>
</comment>
<reference evidence="17" key="1">
    <citation type="submission" date="2025-08" db="UniProtKB">
        <authorList>
            <consortium name="RefSeq"/>
        </authorList>
    </citation>
    <scope>IDENTIFICATION</scope>
</reference>
<evidence type="ECO:0000256" key="1">
    <source>
        <dbReference type="ARBA" id="ARBA00000063"/>
    </source>
</evidence>
<evidence type="ECO:0000256" key="12">
    <source>
        <dbReference type="ARBA" id="ARBA00022801"/>
    </source>
</evidence>
<dbReference type="RefSeq" id="XP_072838018.1">
    <property type="nucleotide sequence ID" value="XM_072981917.1"/>
</dbReference>
<evidence type="ECO:0000256" key="8">
    <source>
        <dbReference type="ARBA" id="ARBA00022658"/>
    </source>
</evidence>
<evidence type="ECO:0000259" key="14">
    <source>
        <dbReference type="Pfam" id="PF26216"/>
    </source>
</evidence>
<evidence type="ECO:0000256" key="11">
    <source>
        <dbReference type="ARBA" id="ARBA00022741"/>
    </source>
</evidence>
<organism evidence="16 17">
    <name type="scientific">Pogona vitticeps</name>
    <name type="common">central bearded dragon</name>
    <dbReference type="NCBI Taxonomy" id="103695"/>
    <lineage>
        <taxon>Eukaryota</taxon>
        <taxon>Metazoa</taxon>
        <taxon>Chordata</taxon>
        <taxon>Craniata</taxon>
        <taxon>Vertebrata</taxon>
        <taxon>Euteleostomi</taxon>
        <taxon>Lepidosauria</taxon>
        <taxon>Squamata</taxon>
        <taxon>Bifurcata</taxon>
        <taxon>Unidentata</taxon>
        <taxon>Episquamata</taxon>
        <taxon>Toxicofera</taxon>
        <taxon>Iguania</taxon>
        <taxon>Acrodonta</taxon>
        <taxon>Agamidae</taxon>
        <taxon>Amphibolurinae</taxon>
        <taxon>Pogona</taxon>
    </lineage>
</organism>
<dbReference type="GeneID" id="110091453"/>
<gene>
    <name evidence="17" type="primary">GDPGP1</name>
</gene>
<evidence type="ECO:0000259" key="15">
    <source>
        <dbReference type="Pfam" id="PF26217"/>
    </source>
</evidence>
<dbReference type="PANTHER" id="PTHR20884:SF8">
    <property type="entry name" value="GDP-D-GLUCOSE PHOSPHORYLASE 1"/>
    <property type="match status" value="1"/>
</dbReference>
<comment type="subcellular location">
    <subcellularLocation>
        <location evidence="3">Cytoplasm</location>
    </subcellularLocation>
</comment>
<evidence type="ECO:0000256" key="7">
    <source>
        <dbReference type="ARBA" id="ARBA00022490"/>
    </source>
</evidence>
<evidence type="ECO:0000256" key="6">
    <source>
        <dbReference type="ARBA" id="ARBA00018857"/>
    </source>
</evidence>
<evidence type="ECO:0000256" key="3">
    <source>
        <dbReference type="ARBA" id="ARBA00004496"/>
    </source>
</evidence>
<evidence type="ECO:0000256" key="4">
    <source>
        <dbReference type="ARBA" id="ARBA00006451"/>
    </source>
</evidence>
<evidence type="ECO:0000256" key="2">
    <source>
        <dbReference type="ARBA" id="ARBA00003049"/>
    </source>
</evidence>